<dbReference type="InterPro" id="IPR012349">
    <property type="entry name" value="Split_barrel_FMN-bd"/>
</dbReference>
<dbReference type="RefSeq" id="WP_131899570.1">
    <property type="nucleotide sequence ID" value="NZ_SMKZ01000047.1"/>
</dbReference>
<dbReference type="OrthoDB" id="5197319at2"/>
<protein>
    <recommendedName>
        <fullName evidence="3">Pyridoxamine 5'-phosphate oxidase family protein</fullName>
    </recommendedName>
</protein>
<organism evidence="1 2">
    <name type="scientific">Jiangella asiatica</name>
    <dbReference type="NCBI Taxonomy" id="2530372"/>
    <lineage>
        <taxon>Bacteria</taxon>
        <taxon>Bacillati</taxon>
        <taxon>Actinomycetota</taxon>
        <taxon>Actinomycetes</taxon>
        <taxon>Jiangellales</taxon>
        <taxon>Jiangellaceae</taxon>
        <taxon>Jiangella</taxon>
    </lineage>
</organism>
<dbReference type="SUPFAM" id="SSF50475">
    <property type="entry name" value="FMN-binding split barrel"/>
    <property type="match status" value="1"/>
</dbReference>
<dbReference type="InParanoid" id="A0A4R5CSK1"/>
<dbReference type="EMBL" id="SMKZ01000047">
    <property type="protein sequence ID" value="TDE00663.1"/>
    <property type="molecule type" value="Genomic_DNA"/>
</dbReference>
<sequence>MNTPPCTDVRLPSPVAALLDGTDLAGRVGHTISLTTAGDDGWPRLALLSVGEVLSVTGTDLRLALYAGSGTTAALAGSGRALLNLVLDGTSYKIRARVRRIDRGGEPLAFFHGHVEAVDEDRVGYAELVSGITYRLADPAAVVERWSWQVQKLREVAG</sequence>
<dbReference type="AlphaFoldDB" id="A0A4R5CSK1"/>
<dbReference type="Proteomes" id="UP000294739">
    <property type="component" value="Unassembled WGS sequence"/>
</dbReference>
<evidence type="ECO:0000313" key="2">
    <source>
        <dbReference type="Proteomes" id="UP000294739"/>
    </source>
</evidence>
<proteinExistence type="predicted"/>
<comment type="caution">
    <text evidence="1">The sequence shown here is derived from an EMBL/GenBank/DDBJ whole genome shotgun (WGS) entry which is preliminary data.</text>
</comment>
<reference evidence="1 2" key="1">
    <citation type="submission" date="2019-03" db="EMBL/GenBank/DDBJ databases">
        <title>Draft genome sequences of novel Actinobacteria.</title>
        <authorList>
            <person name="Sahin N."/>
            <person name="Ay H."/>
            <person name="Saygin H."/>
        </authorList>
    </citation>
    <scope>NUCLEOTIDE SEQUENCE [LARGE SCALE GENOMIC DNA]</scope>
    <source>
        <strain evidence="1 2">5K138</strain>
    </source>
</reference>
<accession>A0A4R5CSK1</accession>
<name>A0A4R5CSK1_9ACTN</name>
<gene>
    <name evidence="1" type="ORF">E1269_24695</name>
</gene>
<evidence type="ECO:0000313" key="1">
    <source>
        <dbReference type="EMBL" id="TDE00663.1"/>
    </source>
</evidence>
<dbReference type="Gene3D" id="2.30.110.10">
    <property type="entry name" value="Electron Transport, Fmn-binding Protein, Chain A"/>
    <property type="match status" value="1"/>
</dbReference>
<evidence type="ECO:0008006" key="3">
    <source>
        <dbReference type="Google" id="ProtNLM"/>
    </source>
</evidence>
<keyword evidence="2" id="KW-1185">Reference proteome</keyword>